<sequence length="258" mass="29078">MSRELQELKANPPVEQEKDVPVTKPSLPSAENLLSSLSIRKRKSSKKVERDCDDFKLLSDSEEGRKSPSEELKLLSNLPNSATGSCSSLTSAVSSTSATLSLARKNVTSASMKIRLEYEEKINHFESEIKRYRTYARLLESELVRLHHYHQQQQQQQLLAFRQVGLSSPAPQQMFQYQRTGPLTKSNEESASSGELTLLNKSRRNLRQSWQQYHKLRPSKQVNLSPSEEGEKATEAAEKVVAAVISIDGTKSTIYELL</sequence>
<dbReference type="AlphaFoldDB" id="A0ABD2QKG1"/>
<dbReference type="Proteomes" id="UP001626550">
    <property type="component" value="Unassembled WGS sequence"/>
</dbReference>
<accession>A0ABD2QKG1</accession>
<protein>
    <submittedName>
        <fullName evidence="2">Uncharacterized protein</fullName>
    </submittedName>
</protein>
<evidence type="ECO:0000256" key="1">
    <source>
        <dbReference type="SAM" id="MobiDB-lite"/>
    </source>
</evidence>
<gene>
    <name evidence="2" type="ORF">Ciccas_002420</name>
</gene>
<reference evidence="2 3" key="1">
    <citation type="submission" date="2024-11" db="EMBL/GenBank/DDBJ databases">
        <title>Adaptive evolution of stress response genes in parasites aligns with host niche diversity.</title>
        <authorList>
            <person name="Hahn C."/>
            <person name="Resl P."/>
        </authorList>
    </citation>
    <scope>NUCLEOTIDE SEQUENCE [LARGE SCALE GENOMIC DNA]</scope>
    <source>
        <strain evidence="2">EGGRZ-B1_66</strain>
        <tissue evidence="2">Body</tissue>
    </source>
</reference>
<keyword evidence="3" id="KW-1185">Reference proteome</keyword>
<organism evidence="2 3">
    <name type="scientific">Cichlidogyrus casuarinus</name>
    <dbReference type="NCBI Taxonomy" id="1844966"/>
    <lineage>
        <taxon>Eukaryota</taxon>
        <taxon>Metazoa</taxon>
        <taxon>Spiralia</taxon>
        <taxon>Lophotrochozoa</taxon>
        <taxon>Platyhelminthes</taxon>
        <taxon>Monogenea</taxon>
        <taxon>Monopisthocotylea</taxon>
        <taxon>Dactylogyridea</taxon>
        <taxon>Ancyrocephalidae</taxon>
        <taxon>Cichlidogyrus</taxon>
    </lineage>
</organism>
<feature type="region of interest" description="Disordered" evidence="1">
    <location>
        <begin position="1"/>
        <end position="29"/>
    </location>
</feature>
<evidence type="ECO:0000313" key="2">
    <source>
        <dbReference type="EMBL" id="KAL3318906.1"/>
    </source>
</evidence>
<evidence type="ECO:0000313" key="3">
    <source>
        <dbReference type="Proteomes" id="UP001626550"/>
    </source>
</evidence>
<dbReference type="EMBL" id="JBJKFK010000191">
    <property type="protein sequence ID" value="KAL3318906.1"/>
    <property type="molecule type" value="Genomic_DNA"/>
</dbReference>
<name>A0ABD2QKG1_9PLAT</name>
<proteinExistence type="predicted"/>
<comment type="caution">
    <text evidence="2">The sequence shown here is derived from an EMBL/GenBank/DDBJ whole genome shotgun (WGS) entry which is preliminary data.</text>
</comment>